<protein>
    <recommendedName>
        <fullName evidence="1">HipA-like kinase domain-containing protein</fullName>
    </recommendedName>
</protein>
<dbReference type="InterPro" id="IPR046748">
    <property type="entry name" value="HipA_2"/>
</dbReference>
<dbReference type="KEGG" id="blq:L21SP5_00196"/>
<dbReference type="OrthoDB" id="1092050at2"/>
<sequence length="139" mass="16536">MFDIWVENDDRKPTNPNVLFDVSGDKIGIVAIDNAFTFTSQNYDSLYVKGVTQSINDNLLYTEFVKKIYHYIKNENGWIDYIKEYFYICIQNCKENFNEIIENIPTSLGLTDELKEHLYNFLFNDNRNQIVLQDFYSRL</sequence>
<dbReference type="STRING" id="1307839.L21SP5_00196"/>
<dbReference type="AlphaFoldDB" id="A0A0S2HV63"/>
<evidence type="ECO:0000313" key="3">
    <source>
        <dbReference type="Proteomes" id="UP000064893"/>
    </source>
</evidence>
<feature type="domain" description="HipA-like kinase" evidence="1">
    <location>
        <begin position="1"/>
        <end position="110"/>
    </location>
</feature>
<organism evidence="2 3">
    <name type="scientific">Salinivirga cyanobacteriivorans</name>
    <dbReference type="NCBI Taxonomy" id="1307839"/>
    <lineage>
        <taxon>Bacteria</taxon>
        <taxon>Pseudomonadati</taxon>
        <taxon>Bacteroidota</taxon>
        <taxon>Bacteroidia</taxon>
        <taxon>Bacteroidales</taxon>
        <taxon>Salinivirgaceae</taxon>
        <taxon>Salinivirga</taxon>
    </lineage>
</organism>
<keyword evidence="3" id="KW-1185">Reference proteome</keyword>
<dbReference type="Pfam" id="PF20613">
    <property type="entry name" value="HipA_2"/>
    <property type="match status" value="1"/>
</dbReference>
<evidence type="ECO:0000259" key="1">
    <source>
        <dbReference type="Pfam" id="PF20613"/>
    </source>
</evidence>
<dbReference type="Proteomes" id="UP000064893">
    <property type="component" value="Chromosome"/>
</dbReference>
<dbReference type="EMBL" id="CP013118">
    <property type="protein sequence ID" value="ALO13876.1"/>
    <property type="molecule type" value="Genomic_DNA"/>
</dbReference>
<accession>A0A0S2HV63</accession>
<name>A0A0S2HV63_9BACT</name>
<proteinExistence type="predicted"/>
<evidence type="ECO:0000313" key="2">
    <source>
        <dbReference type="EMBL" id="ALO13876.1"/>
    </source>
</evidence>
<reference evidence="2 3" key="1">
    <citation type="submission" date="2015-11" db="EMBL/GenBank/DDBJ databases">
        <title>Description and complete genome sequence of a novel strain predominating in hypersaline microbial mats and representing a new family of the Bacteriodetes phylum.</title>
        <authorList>
            <person name="Spring S."/>
            <person name="Bunk B."/>
            <person name="Sproer C."/>
            <person name="Klenk H.-P."/>
        </authorList>
    </citation>
    <scope>NUCLEOTIDE SEQUENCE [LARGE SCALE GENOMIC DNA]</scope>
    <source>
        <strain evidence="2 3">L21-Spi-D4</strain>
    </source>
</reference>
<gene>
    <name evidence="2" type="ORF">L21SP5_00196</name>
</gene>